<evidence type="ECO:0000313" key="1">
    <source>
        <dbReference type="EMBL" id="GIE01438.1"/>
    </source>
</evidence>
<gene>
    <name evidence="1" type="ORF">Adu01nite_27880</name>
</gene>
<accession>A0ABQ3YV11</accession>
<keyword evidence="2" id="KW-1185">Reference proteome</keyword>
<dbReference type="RefSeq" id="WP_203727104.1">
    <property type="nucleotide sequence ID" value="NZ_BAAATX010000017.1"/>
</dbReference>
<dbReference type="EMBL" id="BOML01000022">
    <property type="protein sequence ID" value="GIE01438.1"/>
    <property type="molecule type" value="Genomic_DNA"/>
</dbReference>
<organism evidence="1 2">
    <name type="scientific">Paractinoplanes durhamensis</name>
    <dbReference type="NCBI Taxonomy" id="113563"/>
    <lineage>
        <taxon>Bacteria</taxon>
        <taxon>Bacillati</taxon>
        <taxon>Actinomycetota</taxon>
        <taxon>Actinomycetes</taxon>
        <taxon>Micromonosporales</taxon>
        <taxon>Micromonosporaceae</taxon>
        <taxon>Paractinoplanes</taxon>
    </lineage>
</organism>
<dbReference type="Proteomes" id="UP000637628">
    <property type="component" value="Unassembled WGS sequence"/>
</dbReference>
<comment type="caution">
    <text evidence="1">The sequence shown here is derived from an EMBL/GenBank/DDBJ whole genome shotgun (WGS) entry which is preliminary data.</text>
</comment>
<protein>
    <submittedName>
        <fullName evidence="1">Uncharacterized protein</fullName>
    </submittedName>
</protein>
<proteinExistence type="predicted"/>
<name>A0ABQ3YV11_9ACTN</name>
<reference evidence="1 2" key="1">
    <citation type="submission" date="2021-01" db="EMBL/GenBank/DDBJ databases">
        <title>Whole genome shotgun sequence of Actinoplanes durhamensis NBRC 14914.</title>
        <authorList>
            <person name="Komaki H."/>
            <person name="Tamura T."/>
        </authorList>
    </citation>
    <scope>NUCLEOTIDE SEQUENCE [LARGE SCALE GENOMIC DNA]</scope>
    <source>
        <strain evidence="1 2">NBRC 14914</strain>
    </source>
</reference>
<evidence type="ECO:0000313" key="2">
    <source>
        <dbReference type="Proteomes" id="UP000637628"/>
    </source>
</evidence>
<sequence>MGLNRDVHVEIGALILDGFDRSIDAEVVSAAFTAELTRLVRARGLPVAADVSASTGLPALEPSTSPEGLGVALARSVHAGLSDSAPGRLR</sequence>